<reference evidence="2 3" key="1">
    <citation type="submission" date="2019-07" db="EMBL/GenBank/DDBJ databases">
        <title>WGS assembly of Gossypium tomentosum.</title>
        <authorList>
            <person name="Chen Z.J."/>
            <person name="Sreedasyam A."/>
            <person name="Ando A."/>
            <person name="Song Q."/>
            <person name="De L."/>
            <person name="Hulse-Kemp A."/>
            <person name="Ding M."/>
            <person name="Ye W."/>
            <person name="Kirkbride R."/>
            <person name="Jenkins J."/>
            <person name="Plott C."/>
            <person name="Lovell J."/>
            <person name="Lin Y.-M."/>
            <person name="Vaughn R."/>
            <person name="Liu B."/>
            <person name="Li W."/>
            <person name="Simpson S."/>
            <person name="Scheffler B."/>
            <person name="Saski C."/>
            <person name="Grover C."/>
            <person name="Hu G."/>
            <person name="Conover J."/>
            <person name="Carlson J."/>
            <person name="Shu S."/>
            <person name="Boston L."/>
            <person name="Williams M."/>
            <person name="Peterson D."/>
            <person name="Mcgee K."/>
            <person name="Jones D."/>
            <person name="Wendel J."/>
            <person name="Stelly D."/>
            <person name="Grimwood J."/>
            <person name="Schmutz J."/>
        </authorList>
    </citation>
    <scope>NUCLEOTIDE SEQUENCE [LARGE SCALE GENOMIC DNA]</scope>
    <source>
        <strain evidence="2">7179.01</strain>
    </source>
</reference>
<dbReference type="AlphaFoldDB" id="A0A5D2PD43"/>
<keyword evidence="1" id="KW-1133">Transmembrane helix</keyword>
<feature type="transmembrane region" description="Helical" evidence="1">
    <location>
        <begin position="23"/>
        <end position="46"/>
    </location>
</feature>
<dbReference type="EMBL" id="CM017617">
    <property type="protein sequence ID" value="TYI13773.1"/>
    <property type="molecule type" value="Genomic_DNA"/>
</dbReference>
<feature type="transmembrane region" description="Helical" evidence="1">
    <location>
        <begin position="52"/>
        <end position="69"/>
    </location>
</feature>
<protein>
    <submittedName>
        <fullName evidence="2">Uncharacterized protein</fullName>
    </submittedName>
</protein>
<organism evidence="2 3">
    <name type="scientific">Gossypium tomentosum</name>
    <name type="common">Hawaiian cotton</name>
    <name type="synonym">Gossypium sandvicense</name>
    <dbReference type="NCBI Taxonomy" id="34277"/>
    <lineage>
        <taxon>Eukaryota</taxon>
        <taxon>Viridiplantae</taxon>
        <taxon>Streptophyta</taxon>
        <taxon>Embryophyta</taxon>
        <taxon>Tracheophyta</taxon>
        <taxon>Spermatophyta</taxon>
        <taxon>Magnoliopsida</taxon>
        <taxon>eudicotyledons</taxon>
        <taxon>Gunneridae</taxon>
        <taxon>Pentapetalae</taxon>
        <taxon>rosids</taxon>
        <taxon>malvids</taxon>
        <taxon>Malvales</taxon>
        <taxon>Malvaceae</taxon>
        <taxon>Malvoideae</taxon>
        <taxon>Gossypium</taxon>
    </lineage>
</organism>
<keyword evidence="1" id="KW-0472">Membrane</keyword>
<accession>A0A5D2PD43</accession>
<evidence type="ECO:0000313" key="3">
    <source>
        <dbReference type="Proteomes" id="UP000322667"/>
    </source>
</evidence>
<sequence>MPGNYQVSDPQSKQEPANMNMQLTSLLIIIHVLCYAFVICCFHAIISTGERLLWFLLLLLLLRLHLCHVTDNFSFTYKATPQFLPLKLELYLY</sequence>
<name>A0A5D2PD43_GOSTO</name>
<dbReference type="Proteomes" id="UP000322667">
    <property type="component" value="Chromosome A08"/>
</dbReference>
<proteinExistence type="predicted"/>
<keyword evidence="1" id="KW-0812">Transmembrane</keyword>
<keyword evidence="3" id="KW-1185">Reference proteome</keyword>
<gene>
    <name evidence="2" type="ORF">ES332_A08G080900v1</name>
</gene>
<evidence type="ECO:0000256" key="1">
    <source>
        <dbReference type="SAM" id="Phobius"/>
    </source>
</evidence>
<evidence type="ECO:0000313" key="2">
    <source>
        <dbReference type="EMBL" id="TYI13773.1"/>
    </source>
</evidence>